<proteinExistence type="predicted"/>
<dbReference type="AlphaFoldDB" id="A0A0E9R5J0"/>
<organism evidence="1">
    <name type="scientific">Anguilla anguilla</name>
    <name type="common">European freshwater eel</name>
    <name type="synonym">Muraena anguilla</name>
    <dbReference type="NCBI Taxonomy" id="7936"/>
    <lineage>
        <taxon>Eukaryota</taxon>
        <taxon>Metazoa</taxon>
        <taxon>Chordata</taxon>
        <taxon>Craniata</taxon>
        <taxon>Vertebrata</taxon>
        <taxon>Euteleostomi</taxon>
        <taxon>Actinopterygii</taxon>
        <taxon>Neopterygii</taxon>
        <taxon>Teleostei</taxon>
        <taxon>Anguilliformes</taxon>
        <taxon>Anguillidae</taxon>
        <taxon>Anguilla</taxon>
    </lineage>
</organism>
<sequence>MLWLSCRPRGLLLKTKQKNKTKQPVYFLLIPFHSLWIQLKKKYLCFLLSCMSTRGQETGRCVTVN</sequence>
<name>A0A0E9R5J0_ANGAN</name>
<protein>
    <submittedName>
        <fullName evidence="1">Uncharacterized protein</fullName>
    </submittedName>
</protein>
<accession>A0A0E9R5J0</accession>
<reference evidence="1" key="2">
    <citation type="journal article" date="2015" name="Fish Shellfish Immunol.">
        <title>Early steps in the European eel (Anguilla anguilla)-Vibrio vulnificus interaction in the gills: Role of the RtxA13 toxin.</title>
        <authorList>
            <person name="Callol A."/>
            <person name="Pajuelo D."/>
            <person name="Ebbesson L."/>
            <person name="Teles M."/>
            <person name="MacKenzie S."/>
            <person name="Amaro C."/>
        </authorList>
    </citation>
    <scope>NUCLEOTIDE SEQUENCE</scope>
</reference>
<dbReference type="EMBL" id="GBXM01084161">
    <property type="protein sequence ID" value="JAH24416.1"/>
    <property type="molecule type" value="Transcribed_RNA"/>
</dbReference>
<evidence type="ECO:0000313" key="1">
    <source>
        <dbReference type="EMBL" id="JAH24416.1"/>
    </source>
</evidence>
<reference evidence="1" key="1">
    <citation type="submission" date="2014-11" db="EMBL/GenBank/DDBJ databases">
        <authorList>
            <person name="Amaro Gonzalez C."/>
        </authorList>
    </citation>
    <scope>NUCLEOTIDE SEQUENCE</scope>
</reference>